<dbReference type="InterPro" id="IPR036412">
    <property type="entry name" value="HAD-like_sf"/>
</dbReference>
<comment type="similarity">
    <text evidence="2">Belongs to the cation transport ATPase (P-type) (TC 3.A.3) family. Type IIA subfamily.</text>
</comment>
<dbReference type="PATRIC" id="fig|454.4.peg.2384"/>
<evidence type="ECO:0000256" key="5">
    <source>
        <dbReference type="ARBA" id="ARBA00022741"/>
    </source>
</evidence>
<proteinExistence type="inferred from homology"/>
<dbReference type="Pfam" id="PF13246">
    <property type="entry name" value="Cation_ATPase"/>
    <property type="match status" value="1"/>
</dbReference>
<dbReference type="InterPro" id="IPR050510">
    <property type="entry name" value="Cation_transp_ATPase_P-type"/>
</dbReference>
<dbReference type="SUPFAM" id="SSF56784">
    <property type="entry name" value="HAD-like"/>
    <property type="match status" value="1"/>
</dbReference>
<dbReference type="SUPFAM" id="SSF81653">
    <property type="entry name" value="Calcium ATPase, transduction domain A"/>
    <property type="match status" value="1"/>
</dbReference>
<dbReference type="PANTHER" id="PTHR43294:SF21">
    <property type="entry name" value="CATION TRANSPORTING ATPASE"/>
    <property type="match status" value="1"/>
</dbReference>
<evidence type="ECO:0000256" key="3">
    <source>
        <dbReference type="ARBA" id="ARBA00022475"/>
    </source>
</evidence>
<feature type="transmembrane region" description="Helical" evidence="10">
    <location>
        <begin position="698"/>
        <end position="719"/>
    </location>
</feature>
<dbReference type="GO" id="GO:0005524">
    <property type="term" value="F:ATP binding"/>
    <property type="evidence" value="ECO:0007669"/>
    <property type="project" value="UniProtKB-KW"/>
</dbReference>
<evidence type="ECO:0000256" key="6">
    <source>
        <dbReference type="ARBA" id="ARBA00022840"/>
    </source>
</evidence>
<dbReference type="Gene3D" id="1.20.1110.10">
    <property type="entry name" value="Calcium-transporting ATPase, transmembrane domain"/>
    <property type="match status" value="1"/>
</dbReference>
<evidence type="ECO:0000259" key="11">
    <source>
        <dbReference type="SMART" id="SM00831"/>
    </source>
</evidence>
<dbReference type="Pfam" id="PF00689">
    <property type="entry name" value="Cation_ATPase_C"/>
    <property type="match status" value="1"/>
</dbReference>
<dbReference type="NCBIfam" id="TIGR01494">
    <property type="entry name" value="ATPase_P-type"/>
    <property type="match status" value="2"/>
</dbReference>
<evidence type="ECO:0000313" key="12">
    <source>
        <dbReference type="EMBL" id="KTD16035.1"/>
    </source>
</evidence>
<sequence>MKAWHALSVEETREELAKDTQKYGPNELEEIETTRWYTMLARQFTNILILVLILATVLSFFIGDVVDALAILAIIIFNGLLGFVQEWKAETAIKNLKKILSPKCYIIQDDEKKEVDVKDLKPGDCVFLEAGNVVPADIRLSKSINLMINEASLTGESTSISKQTEAVSEQTPLANRKNMAYMGTHVVNGHGRGFVVAIGMDTEFGRIAELTGEIEESKTQLQKQLSVLGRQFGILALAASAVITLLGIMANRDILQMLMTGISLAVSAIPEGLPAVVTIALALGVRAMAKKKALMRRLQAAEALGVVSIICTDKTGTLTKNEMKVEKIWLPDRTIEITGVGYELEGDFKENKKTIDPSSQSDLMALLNTGLKCNHAKINKEKDRFKVEGSPDEAALVAAAVKSGLNQEHKSNITSEFTFDSNRKRMSVIEESKDERVVHVKGAPEVILKLSSHVLIADKKEKLNEKLQKKIEKAYIDFAEQGLRTLALARKTLSKDEVIDIDKAETGLTFLGIAGLLDPPRKAVPDALKKAKAAGIKIIMITGDSPLTAKAIAGQIGLKIEKTLTSSDLQDLSDEQLASLLKKEVLFARTIPKDKFRIVKLLQAQGDLVAMTGDGVNDTPALKQADIGIAMGIRGTDVARSVADIVLSDDNFASIIAAVEEGRRQYDNIRKFVLFLTSSNIGEMLAILINMIAGGPLILIPIQILWINLVTDSASAVSLSIEQAEKDIMERKPRKPEQPIITRLSFFLLGLFGSYIGIMTFILYQFYLNQSQALANTVAFTALVFMSNLHALNFRNLQNPIADIGWFSNKWLLIAILVMLSLQVLAIYLPWLQMILHTVPLSLFEWPVIILAALPLFLIPEFYKWLRKKDDTPTA</sequence>
<feature type="transmembrane region" description="Helical" evidence="10">
    <location>
        <begin position="773"/>
        <end position="791"/>
    </location>
</feature>
<keyword evidence="8 10" id="KW-1133">Transmembrane helix</keyword>
<reference evidence="12 13" key="1">
    <citation type="submission" date="2015-11" db="EMBL/GenBank/DDBJ databases">
        <title>Genomic analysis of 38 Legionella species identifies large and diverse effector repertoires.</title>
        <authorList>
            <person name="Burstein D."/>
            <person name="Amaro F."/>
            <person name="Zusman T."/>
            <person name="Lifshitz Z."/>
            <person name="Cohen O."/>
            <person name="Gilbert J.A."/>
            <person name="Pupko T."/>
            <person name="Shuman H.A."/>
            <person name="Segal G."/>
        </authorList>
    </citation>
    <scope>NUCLEOTIDE SEQUENCE [LARGE SCALE GENOMIC DNA]</scope>
    <source>
        <strain evidence="12 13">Bercovier 4</strain>
    </source>
</reference>
<dbReference type="InterPro" id="IPR023214">
    <property type="entry name" value="HAD_sf"/>
</dbReference>
<dbReference type="SUPFAM" id="SSF81665">
    <property type="entry name" value="Calcium ATPase, transmembrane domain M"/>
    <property type="match status" value="1"/>
</dbReference>
<dbReference type="Proteomes" id="UP000054761">
    <property type="component" value="Unassembled WGS sequence"/>
</dbReference>
<dbReference type="InterPro" id="IPR008250">
    <property type="entry name" value="ATPase_P-typ_transduc_dom_A_sf"/>
</dbReference>
<dbReference type="InterPro" id="IPR023298">
    <property type="entry name" value="ATPase_P-typ_TM_dom_sf"/>
</dbReference>
<evidence type="ECO:0000256" key="1">
    <source>
        <dbReference type="ARBA" id="ARBA00004651"/>
    </source>
</evidence>
<dbReference type="InterPro" id="IPR006068">
    <property type="entry name" value="ATPase_P-typ_cation-transptr_C"/>
</dbReference>
<dbReference type="SMART" id="SM00831">
    <property type="entry name" value="Cation_ATPase_N"/>
    <property type="match status" value="1"/>
</dbReference>
<dbReference type="GO" id="GO:0005886">
    <property type="term" value="C:plasma membrane"/>
    <property type="evidence" value="ECO:0007669"/>
    <property type="project" value="UniProtKB-SubCell"/>
</dbReference>
<dbReference type="Pfam" id="PF00122">
    <property type="entry name" value="E1-E2_ATPase"/>
    <property type="match status" value="1"/>
</dbReference>
<dbReference type="InterPro" id="IPR059000">
    <property type="entry name" value="ATPase_P-type_domA"/>
</dbReference>
<dbReference type="InterPro" id="IPR023299">
    <property type="entry name" value="ATPase_P-typ_cyto_dom_N"/>
</dbReference>
<dbReference type="GO" id="GO:1990573">
    <property type="term" value="P:potassium ion import across plasma membrane"/>
    <property type="evidence" value="ECO:0007669"/>
    <property type="project" value="TreeGrafter"/>
</dbReference>
<dbReference type="SFLD" id="SFLDF00027">
    <property type="entry name" value="p-type_atpase"/>
    <property type="match status" value="1"/>
</dbReference>
<accession>A0A0W0V7D1</accession>
<dbReference type="Gene3D" id="2.70.150.10">
    <property type="entry name" value="Calcium-transporting ATPase, cytoplasmic transduction domain A"/>
    <property type="match status" value="1"/>
</dbReference>
<protein>
    <submittedName>
        <fullName evidence="12">Cation efflux transporter</fullName>
    </submittedName>
</protein>
<feature type="transmembrane region" description="Helical" evidence="10">
    <location>
        <begin position="262"/>
        <end position="289"/>
    </location>
</feature>
<gene>
    <name evidence="12" type="ORF">Lisr_2182</name>
</gene>
<dbReference type="PANTHER" id="PTHR43294">
    <property type="entry name" value="SODIUM/POTASSIUM-TRANSPORTING ATPASE SUBUNIT ALPHA"/>
    <property type="match status" value="1"/>
</dbReference>
<evidence type="ECO:0000256" key="2">
    <source>
        <dbReference type="ARBA" id="ARBA00005675"/>
    </source>
</evidence>
<keyword evidence="9 10" id="KW-0472">Membrane</keyword>
<dbReference type="GO" id="GO:0006883">
    <property type="term" value="P:intracellular sodium ion homeostasis"/>
    <property type="evidence" value="ECO:0007669"/>
    <property type="project" value="TreeGrafter"/>
</dbReference>
<feature type="transmembrane region" description="Helical" evidence="10">
    <location>
        <begin position="672"/>
        <end position="692"/>
    </location>
</feature>
<feature type="domain" description="Cation-transporting P-type ATPase N-terminal" evidence="11">
    <location>
        <begin position="3"/>
        <end position="64"/>
    </location>
</feature>
<dbReference type="PRINTS" id="PR00120">
    <property type="entry name" value="HATPASE"/>
</dbReference>
<dbReference type="AlphaFoldDB" id="A0A0W0V7D1"/>
<dbReference type="SFLD" id="SFLDG00002">
    <property type="entry name" value="C1.7:_P-type_atpase_like"/>
    <property type="match status" value="1"/>
</dbReference>
<keyword evidence="7" id="KW-1278">Translocase</keyword>
<dbReference type="Pfam" id="PF00690">
    <property type="entry name" value="Cation_ATPase_N"/>
    <property type="match status" value="1"/>
</dbReference>
<dbReference type="GO" id="GO:1902600">
    <property type="term" value="P:proton transmembrane transport"/>
    <property type="evidence" value="ECO:0007669"/>
    <property type="project" value="TreeGrafter"/>
</dbReference>
<comment type="caution">
    <text evidence="12">The sequence shown here is derived from an EMBL/GenBank/DDBJ whole genome shotgun (WGS) entry which is preliminary data.</text>
</comment>
<keyword evidence="3" id="KW-1003">Cell membrane</keyword>
<dbReference type="GO" id="GO:0005391">
    <property type="term" value="F:P-type sodium:potassium-exchanging transporter activity"/>
    <property type="evidence" value="ECO:0007669"/>
    <property type="project" value="TreeGrafter"/>
</dbReference>
<feature type="transmembrane region" description="Helical" evidence="10">
    <location>
        <begin position="811"/>
        <end position="831"/>
    </location>
</feature>
<feature type="transmembrane region" description="Helical" evidence="10">
    <location>
        <begin position="232"/>
        <end position="250"/>
    </location>
</feature>
<dbReference type="GO" id="GO:0030007">
    <property type="term" value="P:intracellular potassium ion homeostasis"/>
    <property type="evidence" value="ECO:0007669"/>
    <property type="project" value="TreeGrafter"/>
</dbReference>
<dbReference type="InterPro" id="IPR018303">
    <property type="entry name" value="ATPase_P-typ_P_site"/>
</dbReference>
<dbReference type="InterPro" id="IPR001757">
    <property type="entry name" value="P_typ_ATPase"/>
</dbReference>
<dbReference type="SFLD" id="SFLDS00003">
    <property type="entry name" value="Haloacid_Dehalogenase"/>
    <property type="match status" value="1"/>
</dbReference>
<dbReference type="GO" id="GO:0016887">
    <property type="term" value="F:ATP hydrolysis activity"/>
    <property type="evidence" value="ECO:0007669"/>
    <property type="project" value="InterPro"/>
</dbReference>
<evidence type="ECO:0000256" key="4">
    <source>
        <dbReference type="ARBA" id="ARBA00022692"/>
    </source>
</evidence>
<feature type="transmembrane region" description="Helical" evidence="10">
    <location>
        <begin position="68"/>
        <end position="87"/>
    </location>
</feature>
<organism evidence="12 13">
    <name type="scientific">Legionella israelensis</name>
    <dbReference type="NCBI Taxonomy" id="454"/>
    <lineage>
        <taxon>Bacteria</taxon>
        <taxon>Pseudomonadati</taxon>
        <taxon>Pseudomonadota</taxon>
        <taxon>Gammaproteobacteria</taxon>
        <taxon>Legionellales</taxon>
        <taxon>Legionellaceae</taxon>
        <taxon>Legionella</taxon>
    </lineage>
</organism>
<dbReference type="EMBL" id="LNYH01000126">
    <property type="protein sequence ID" value="KTD16035.1"/>
    <property type="molecule type" value="Genomic_DNA"/>
</dbReference>
<feature type="transmembrane region" description="Helical" evidence="10">
    <location>
        <begin position="44"/>
        <end position="62"/>
    </location>
</feature>
<evidence type="ECO:0000256" key="9">
    <source>
        <dbReference type="ARBA" id="ARBA00023136"/>
    </source>
</evidence>
<comment type="subcellular location">
    <subcellularLocation>
        <location evidence="1">Cell membrane</location>
        <topology evidence="1">Multi-pass membrane protein</topology>
    </subcellularLocation>
</comment>
<dbReference type="OrthoDB" id="9814270at2"/>
<dbReference type="RefSeq" id="WP_058502486.1">
    <property type="nucleotide sequence ID" value="NZ_CAAAJA010000065.1"/>
</dbReference>
<dbReference type="FunFam" id="3.40.50.1000:FF:000083">
    <property type="entry name" value="Sodium/potassium-transporting ATPase subunit alpha"/>
    <property type="match status" value="1"/>
</dbReference>
<feature type="transmembrane region" description="Helical" evidence="10">
    <location>
        <begin position="843"/>
        <end position="863"/>
    </location>
</feature>
<keyword evidence="5" id="KW-0547">Nucleotide-binding</keyword>
<dbReference type="STRING" id="454.Lisr_2182"/>
<dbReference type="Gene3D" id="3.40.50.1000">
    <property type="entry name" value="HAD superfamily/HAD-like"/>
    <property type="match status" value="1"/>
</dbReference>
<name>A0A0W0V7D1_9GAMM</name>
<keyword evidence="4 10" id="KW-0812">Transmembrane</keyword>
<dbReference type="PROSITE" id="PS00154">
    <property type="entry name" value="ATPASE_E1_E2"/>
    <property type="match status" value="1"/>
</dbReference>
<keyword evidence="13" id="KW-1185">Reference proteome</keyword>
<evidence type="ECO:0000256" key="8">
    <source>
        <dbReference type="ARBA" id="ARBA00022989"/>
    </source>
</evidence>
<dbReference type="Gene3D" id="3.40.1110.10">
    <property type="entry name" value="Calcium-transporting ATPase, cytoplasmic domain N"/>
    <property type="match status" value="1"/>
</dbReference>
<dbReference type="InterPro" id="IPR044492">
    <property type="entry name" value="P_typ_ATPase_HD_dom"/>
</dbReference>
<feature type="transmembrane region" description="Helical" evidence="10">
    <location>
        <begin position="740"/>
        <end position="767"/>
    </location>
</feature>
<evidence type="ECO:0000256" key="7">
    <source>
        <dbReference type="ARBA" id="ARBA00022967"/>
    </source>
</evidence>
<dbReference type="GO" id="GO:0036376">
    <property type="term" value="P:sodium ion export across plasma membrane"/>
    <property type="evidence" value="ECO:0007669"/>
    <property type="project" value="TreeGrafter"/>
</dbReference>
<dbReference type="PRINTS" id="PR00119">
    <property type="entry name" value="CATATPASE"/>
</dbReference>
<evidence type="ECO:0000313" key="13">
    <source>
        <dbReference type="Proteomes" id="UP000054761"/>
    </source>
</evidence>
<dbReference type="SUPFAM" id="SSF81660">
    <property type="entry name" value="Metal cation-transporting ATPase, ATP-binding domain N"/>
    <property type="match status" value="1"/>
</dbReference>
<keyword evidence="6" id="KW-0067">ATP-binding</keyword>
<evidence type="ECO:0000256" key="10">
    <source>
        <dbReference type="SAM" id="Phobius"/>
    </source>
</evidence>
<dbReference type="InterPro" id="IPR004014">
    <property type="entry name" value="ATPase_P-typ_cation-transptr_N"/>
</dbReference>